<accession>A0ABD5FP19</accession>
<sequence>MNRAEALRIGKVIADRWYKHNKSLIQSRQSIERMKKRRGM</sequence>
<evidence type="ECO:0000313" key="2">
    <source>
        <dbReference type="Proteomes" id="UP001253851"/>
    </source>
</evidence>
<dbReference type="EMBL" id="JARQDZ010000009">
    <property type="protein sequence ID" value="MDT2983769.1"/>
    <property type="molecule type" value="Genomic_DNA"/>
</dbReference>
<comment type="caution">
    <text evidence="1">The sequence shown here is derived from an EMBL/GenBank/DDBJ whole genome shotgun (WGS) entry which is preliminary data.</text>
</comment>
<evidence type="ECO:0000313" key="1">
    <source>
        <dbReference type="EMBL" id="MDT2983769.1"/>
    </source>
</evidence>
<dbReference type="Proteomes" id="UP001253851">
    <property type="component" value="Unassembled WGS sequence"/>
</dbReference>
<reference evidence="1 2" key="1">
    <citation type="submission" date="2023-03" db="EMBL/GenBank/DDBJ databases">
        <authorList>
            <person name="Shen W."/>
            <person name="Cai J."/>
        </authorList>
    </citation>
    <scope>NUCLEOTIDE SEQUENCE [LARGE SCALE GENOMIC DNA]</scope>
    <source>
        <strain evidence="1 2">B516</strain>
    </source>
</reference>
<protein>
    <submittedName>
        <fullName evidence="1">Uncharacterized protein</fullName>
    </submittedName>
</protein>
<organism evidence="1 2">
    <name type="scientific">Enterococcus casseliflavus</name>
    <name type="common">Enterococcus flavescens</name>
    <dbReference type="NCBI Taxonomy" id="37734"/>
    <lineage>
        <taxon>Bacteria</taxon>
        <taxon>Bacillati</taxon>
        <taxon>Bacillota</taxon>
        <taxon>Bacilli</taxon>
        <taxon>Lactobacillales</taxon>
        <taxon>Enterococcaceae</taxon>
        <taxon>Enterococcus</taxon>
    </lineage>
</organism>
<dbReference type="AlphaFoldDB" id="A0ABD5FP19"/>
<proteinExistence type="predicted"/>
<name>A0ABD5FP19_ENTCA</name>
<dbReference type="RefSeq" id="WP_311957674.1">
    <property type="nucleotide sequence ID" value="NZ_JARQDZ010000009.1"/>
</dbReference>
<gene>
    <name evidence="1" type="ORF">P7I34_13910</name>
</gene>